<dbReference type="Proteomes" id="UP001159363">
    <property type="component" value="Chromosome 9"/>
</dbReference>
<sequence length="111" mass="12394">MICTRPDISYELNIASRTLENPFESDIIRVKRIFQILACYSNADLGGDKMTGRSITGIVCLYSGGAISWFNIRQCPVSISTTEAEIIAASEGTQEIIRLKRLLQETADYKE</sequence>
<name>A0ABQ9GRQ7_9NEOP</name>
<evidence type="ECO:0000313" key="2">
    <source>
        <dbReference type="Proteomes" id="UP001159363"/>
    </source>
</evidence>
<feature type="non-terminal residue" evidence="1">
    <location>
        <position position="111"/>
    </location>
</feature>
<evidence type="ECO:0000313" key="1">
    <source>
        <dbReference type="EMBL" id="KAJ8874735.1"/>
    </source>
</evidence>
<dbReference type="PANTHER" id="PTHR11439:SF483">
    <property type="entry name" value="PEPTIDE SYNTHASE GLIP-LIKE, PUTATIVE (AFU_ORTHOLOGUE AFUA_3G12920)-RELATED"/>
    <property type="match status" value="1"/>
</dbReference>
<protein>
    <submittedName>
        <fullName evidence="1">Uncharacterized protein</fullName>
    </submittedName>
</protein>
<comment type="caution">
    <text evidence="1">The sequence shown here is derived from an EMBL/GenBank/DDBJ whole genome shotgun (WGS) entry which is preliminary data.</text>
</comment>
<proteinExistence type="predicted"/>
<reference evidence="1 2" key="1">
    <citation type="submission" date="2023-02" db="EMBL/GenBank/DDBJ databases">
        <title>LHISI_Scaffold_Assembly.</title>
        <authorList>
            <person name="Stuart O.P."/>
            <person name="Cleave R."/>
            <person name="Magrath M.J.L."/>
            <person name="Mikheyev A.S."/>
        </authorList>
    </citation>
    <scope>NUCLEOTIDE SEQUENCE [LARGE SCALE GENOMIC DNA]</scope>
    <source>
        <strain evidence="1">Daus_M_001</strain>
        <tissue evidence="1">Leg muscle</tissue>
    </source>
</reference>
<dbReference type="PANTHER" id="PTHR11439">
    <property type="entry name" value="GAG-POL-RELATED RETROTRANSPOSON"/>
    <property type="match status" value="1"/>
</dbReference>
<gene>
    <name evidence="1" type="ORF">PR048_025601</name>
</gene>
<dbReference type="CDD" id="cd09272">
    <property type="entry name" value="RNase_HI_RT_Ty1"/>
    <property type="match status" value="1"/>
</dbReference>
<dbReference type="EMBL" id="JARBHB010000010">
    <property type="protein sequence ID" value="KAJ8874735.1"/>
    <property type="molecule type" value="Genomic_DNA"/>
</dbReference>
<keyword evidence="2" id="KW-1185">Reference proteome</keyword>
<organism evidence="1 2">
    <name type="scientific">Dryococelus australis</name>
    <dbReference type="NCBI Taxonomy" id="614101"/>
    <lineage>
        <taxon>Eukaryota</taxon>
        <taxon>Metazoa</taxon>
        <taxon>Ecdysozoa</taxon>
        <taxon>Arthropoda</taxon>
        <taxon>Hexapoda</taxon>
        <taxon>Insecta</taxon>
        <taxon>Pterygota</taxon>
        <taxon>Neoptera</taxon>
        <taxon>Polyneoptera</taxon>
        <taxon>Phasmatodea</taxon>
        <taxon>Verophasmatodea</taxon>
        <taxon>Anareolatae</taxon>
        <taxon>Phasmatidae</taxon>
        <taxon>Eurycanthinae</taxon>
        <taxon>Dryococelus</taxon>
    </lineage>
</organism>
<accession>A0ABQ9GRQ7</accession>